<dbReference type="Proteomes" id="UP001165960">
    <property type="component" value="Unassembled WGS sequence"/>
</dbReference>
<evidence type="ECO:0000313" key="2">
    <source>
        <dbReference type="Proteomes" id="UP001165960"/>
    </source>
</evidence>
<name>A0ACC2S250_9FUNG</name>
<dbReference type="EC" id="2.7.7.7" evidence="1"/>
<proteinExistence type="predicted"/>
<keyword evidence="1" id="KW-0239">DNA-directed DNA polymerase</keyword>
<dbReference type="EMBL" id="QTSX02005945">
    <property type="protein sequence ID" value="KAJ9056389.1"/>
    <property type="molecule type" value="Genomic_DNA"/>
</dbReference>
<keyword evidence="2" id="KW-1185">Reference proteome</keyword>
<comment type="caution">
    <text evidence="1">The sequence shown here is derived from an EMBL/GenBank/DDBJ whole genome shotgun (WGS) entry which is preliminary data.</text>
</comment>
<evidence type="ECO:0000313" key="1">
    <source>
        <dbReference type="EMBL" id="KAJ9056389.1"/>
    </source>
</evidence>
<keyword evidence="1" id="KW-0548">Nucleotidyltransferase</keyword>
<accession>A0ACC2S250</accession>
<keyword evidence="1" id="KW-0808">Transferase</keyword>
<sequence length="1127" mass="125821">MVSIDKDSSILPLFWDLASPELSKRLETTESLLVNLVEFQAKFQEKVGEKKWEAFLKKYYKQGGGYDTFDQVLHGDVNYSVTRLIKGLSSPRDSARQGFSLAFTELLRFTNFLPVKGLIELLKEHSQCGGSMKSEQARNMMFGRLFGLLSISRSGILAQPHVTVEDWKELISCTFELRESKSYMQEPCSHLTLSLISQVKDTKFEEELAIYLWESSIKSTIEYPDELSPLLALVSTFPALEAKEFELFKAANVSDLASILKRQRPNQSSGLPSAWIYLLDSYTTPEATSRFLGNGLSDFWKPVVDGSLFSKNSGVDRQHLGLLAIQHIVPRLSPDQLALVLTDNLCHCLLSILADEDSPLYKTSAATLTQIAEAISKNPHAGLIFVSRLYNHRIRSRKSKSLPESTQKVISSILTSLDEDALLKFIDYLMDVFNGNEALQGLSPSEAQLFAITQLSKVVKIVKSKGSEASYKRIIMFLAFHSMFKASKASIGKLHELRLSEHSVSQEAHQLCADELLSVLAGALKMLPLSLDRKASKAHGLLANGDTWIKFTLGFLKSAEFLAQLIREPSQVDIGLKDHALKILAKLKPHFSSKVESLAQASKGIELLVQHLILEIYFGSEELAIALQDIETCFKHITSQTQLEDQPEPIDVLVDLLVSFLSRPSSLMREMATAVFGYLTGILKKSTIELLLEIFTSAGEEKNDLMEEDDEFEEIDSEDLAEISDHSEGEESEQDKESSEDESEDEEMDADPVDPVLLEKIKSALGPAGKNSDDDNLGDDEMMAFDEKLGEIFKEKKAIVNRKKEAKLSMAHLKLKIVEWIALFIQLQPNNDLVVSLCVPLLSFAKEYHGSTAEKALFTKILVILNKDIHRYNPAKADIDGLIDLLEFAHNVSRKAPIAEIQKACQSICKMALSNLTKSTSKKTNQAITTTYKASLMDHIGRKKSTVSKDLFSELIACSLSLSWSLVEDLLAAINLLEPGARPIRPLELLLKIFENSIKQKFNPNKPLVDTLKALQEKARVLLTKLLESSELLKTIKNECLRDFFKLVNLSYRFEYASQVKQINILAPSLEMAKQLLESPRIASNQSIKTAISLAISSSQSKTDSTPGTKRETETPSRKAKKPKSKE</sequence>
<gene>
    <name evidence="1" type="primary">POL5_2</name>
    <name evidence="1" type="ORF">DSO57_1033527</name>
</gene>
<reference evidence="1" key="1">
    <citation type="submission" date="2022-04" db="EMBL/GenBank/DDBJ databases">
        <title>Genome of the entomopathogenic fungus Entomophthora muscae.</title>
        <authorList>
            <person name="Elya C."/>
            <person name="Lovett B.R."/>
            <person name="Lee E."/>
            <person name="Macias A.M."/>
            <person name="Hajek A.E."/>
            <person name="De Bivort B.L."/>
            <person name="Kasson M.T."/>
            <person name="De Fine Licht H.H."/>
            <person name="Stajich J.E."/>
        </authorList>
    </citation>
    <scope>NUCLEOTIDE SEQUENCE</scope>
    <source>
        <strain evidence="1">Berkeley</strain>
    </source>
</reference>
<protein>
    <submittedName>
        <fullName evidence="1">DNA-directed DNA polymerase</fullName>
        <ecNumber evidence="1">2.7.7.7</ecNumber>
    </submittedName>
</protein>
<organism evidence="1 2">
    <name type="scientific">Entomophthora muscae</name>
    <dbReference type="NCBI Taxonomy" id="34485"/>
    <lineage>
        <taxon>Eukaryota</taxon>
        <taxon>Fungi</taxon>
        <taxon>Fungi incertae sedis</taxon>
        <taxon>Zoopagomycota</taxon>
        <taxon>Entomophthoromycotina</taxon>
        <taxon>Entomophthoromycetes</taxon>
        <taxon>Entomophthorales</taxon>
        <taxon>Entomophthoraceae</taxon>
        <taxon>Entomophthora</taxon>
    </lineage>
</organism>